<dbReference type="AlphaFoldDB" id="A0A6A4GNG3"/>
<dbReference type="GO" id="GO:0016491">
    <property type="term" value="F:oxidoreductase activity"/>
    <property type="evidence" value="ECO:0007669"/>
    <property type="project" value="UniProtKB-KW"/>
</dbReference>
<organism evidence="7 8">
    <name type="scientific">Gymnopus androsaceus JB14</name>
    <dbReference type="NCBI Taxonomy" id="1447944"/>
    <lineage>
        <taxon>Eukaryota</taxon>
        <taxon>Fungi</taxon>
        <taxon>Dikarya</taxon>
        <taxon>Basidiomycota</taxon>
        <taxon>Agaricomycotina</taxon>
        <taxon>Agaricomycetes</taxon>
        <taxon>Agaricomycetidae</taxon>
        <taxon>Agaricales</taxon>
        <taxon>Marasmiineae</taxon>
        <taxon>Omphalotaceae</taxon>
        <taxon>Gymnopus</taxon>
    </lineage>
</organism>
<dbReference type="SUPFAM" id="SSF51197">
    <property type="entry name" value="Clavaminate synthase-like"/>
    <property type="match status" value="1"/>
</dbReference>
<evidence type="ECO:0000256" key="1">
    <source>
        <dbReference type="ARBA" id="ARBA00008056"/>
    </source>
</evidence>
<dbReference type="EMBL" id="ML769854">
    <property type="protein sequence ID" value="KAE9386714.1"/>
    <property type="molecule type" value="Genomic_DNA"/>
</dbReference>
<dbReference type="Pfam" id="PF03171">
    <property type="entry name" value="2OG-FeII_Oxy"/>
    <property type="match status" value="1"/>
</dbReference>
<evidence type="ECO:0000256" key="5">
    <source>
        <dbReference type="RuleBase" id="RU003682"/>
    </source>
</evidence>
<dbReference type="InterPro" id="IPR044861">
    <property type="entry name" value="IPNS-like_FE2OG_OXY"/>
</dbReference>
<feature type="domain" description="Fe2OG dioxygenase" evidence="6">
    <location>
        <begin position="173"/>
        <end position="278"/>
    </location>
</feature>
<evidence type="ECO:0000256" key="2">
    <source>
        <dbReference type="ARBA" id="ARBA00022723"/>
    </source>
</evidence>
<evidence type="ECO:0000259" key="6">
    <source>
        <dbReference type="PROSITE" id="PS51471"/>
    </source>
</evidence>
<gene>
    <name evidence="7" type="ORF">BT96DRAFT_928036</name>
</gene>
<dbReference type="PROSITE" id="PS51471">
    <property type="entry name" value="FE2OG_OXY"/>
    <property type="match status" value="1"/>
</dbReference>
<protein>
    <submittedName>
        <fullName evidence="7">2OG-Fe(II) oxygenase</fullName>
    </submittedName>
</protein>
<sequence length="355" mass="39571">MSAAPPIIDIQPFLIDSSSQEASNVITNFRDAFTTWGFCQLVGHNVPPTLRSALLANAKTFFDLPLEEKLKVHVKNGGVAWRGYMPQGGEGTHGRIDQKEGIYAGPEHPDDHPQIGLPLHGKNQFPDTTIPEMRGVVLEYIEKVSELGRAVCDIISMSLGMDKEFVREKFLAPEPVALFRCFKYSLKEAPKEGSNIWGIGDHSDFGLLTLLIQDSPGLQVLSPQKEWVDVPVIENAFVCNVGDMLDMLTEGRFISARHRVIPPPFGTTRISSPLFFDFSWTANMVPFPLDHLTPLTAEEKAISEERWKTTTFTAVNGQWWQYLAKKVKKVFPTLGLPDFESNVAPSSRFTIEVSA</sequence>
<evidence type="ECO:0000313" key="7">
    <source>
        <dbReference type="EMBL" id="KAE9386714.1"/>
    </source>
</evidence>
<comment type="similarity">
    <text evidence="1 5">Belongs to the iron/ascorbate-dependent oxidoreductase family.</text>
</comment>
<dbReference type="InterPro" id="IPR027443">
    <property type="entry name" value="IPNS-like_sf"/>
</dbReference>
<dbReference type="PANTHER" id="PTHR10209">
    <property type="entry name" value="OXIDOREDUCTASE, 2OG-FE II OXYGENASE FAMILY PROTEIN"/>
    <property type="match status" value="1"/>
</dbReference>
<reference evidence="7" key="1">
    <citation type="journal article" date="2019" name="Environ. Microbiol.">
        <title>Fungal ecological strategies reflected in gene transcription - a case study of two litter decomposers.</title>
        <authorList>
            <person name="Barbi F."/>
            <person name="Kohler A."/>
            <person name="Barry K."/>
            <person name="Baskaran P."/>
            <person name="Daum C."/>
            <person name="Fauchery L."/>
            <person name="Ihrmark K."/>
            <person name="Kuo A."/>
            <person name="LaButti K."/>
            <person name="Lipzen A."/>
            <person name="Morin E."/>
            <person name="Grigoriev I.V."/>
            <person name="Henrissat B."/>
            <person name="Lindahl B."/>
            <person name="Martin F."/>
        </authorList>
    </citation>
    <scope>NUCLEOTIDE SEQUENCE</scope>
    <source>
        <strain evidence="7">JB14</strain>
    </source>
</reference>
<dbReference type="Proteomes" id="UP000799118">
    <property type="component" value="Unassembled WGS sequence"/>
</dbReference>
<name>A0A6A4GNG3_9AGAR</name>
<evidence type="ECO:0000256" key="4">
    <source>
        <dbReference type="ARBA" id="ARBA00023004"/>
    </source>
</evidence>
<dbReference type="GO" id="GO:0046872">
    <property type="term" value="F:metal ion binding"/>
    <property type="evidence" value="ECO:0007669"/>
    <property type="project" value="UniProtKB-KW"/>
</dbReference>
<dbReference type="InterPro" id="IPR005123">
    <property type="entry name" value="Oxoglu/Fe-dep_dioxygenase_dom"/>
</dbReference>
<evidence type="ECO:0000256" key="3">
    <source>
        <dbReference type="ARBA" id="ARBA00023002"/>
    </source>
</evidence>
<keyword evidence="3 5" id="KW-0560">Oxidoreductase</keyword>
<dbReference type="PANTHER" id="PTHR10209:SF881">
    <property type="entry name" value="FI07970P-RELATED"/>
    <property type="match status" value="1"/>
</dbReference>
<keyword evidence="2 5" id="KW-0479">Metal-binding</keyword>
<evidence type="ECO:0000313" key="8">
    <source>
        <dbReference type="Proteomes" id="UP000799118"/>
    </source>
</evidence>
<keyword evidence="4 5" id="KW-0408">Iron</keyword>
<proteinExistence type="inferred from homology"/>
<keyword evidence="8" id="KW-1185">Reference proteome</keyword>
<dbReference type="InterPro" id="IPR026992">
    <property type="entry name" value="DIOX_N"/>
</dbReference>
<dbReference type="Pfam" id="PF14226">
    <property type="entry name" value="DIOX_N"/>
    <property type="match status" value="1"/>
</dbReference>
<accession>A0A6A4GNG3</accession>
<dbReference type="OrthoDB" id="288590at2759"/>
<dbReference type="Gene3D" id="2.60.120.330">
    <property type="entry name" value="B-lactam Antibiotic, Isopenicillin N Synthase, Chain"/>
    <property type="match status" value="1"/>
</dbReference>